<proteinExistence type="predicted"/>
<evidence type="ECO:0000313" key="3">
    <source>
        <dbReference type="Proteomes" id="UP000586305"/>
    </source>
</evidence>
<evidence type="ECO:0000256" key="1">
    <source>
        <dbReference type="SAM" id="MobiDB-lite"/>
    </source>
</evidence>
<organism evidence="2 3">
    <name type="scientific">Pseudoalteromonas caenipelagi</name>
    <dbReference type="NCBI Taxonomy" id="2726988"/>
    <lineage>
        <taxon>Bacteria</taxon>
        <taxon>Pseudomonadati</taxon>
        <taxon>Pseudomonadota</taxon>
        <taxon>Gammaproteobacteria</taxon>
        <taxon>Alteromonadales</taxon>
        <taxon>Pseudoalteromonadaceae</taxon>
        <taxon>Pseudoalteromonas</taxon>
    </lineage>
</organism>
<name>A0A849VFW4_9GAMM</name>
<reference evidence="2 3" key="1">
    <citation type="submission" date="2020-04" db="EMBL/GenBank/DDBJ databases">
        <title>Pseudoalteromonas caenipelagi sp. nov., isolated from a tidal flat.</title>
        <authorList>
            <person name="Park S."/>
            <person name="Yoon J.-H."/>
        </authorList>
    </citation>
    <scope>NUCLEOTIDE SEQUENCE [LARGE SCALE GENOMIC DNA]</scope>
    <source>
        <strain evidence="2 3">JBTF-M23</strain>
    </source>
</reference>
<protein>
    <submittedName>
        <fullName evidence="2">Uncharacterized protein</fullName>
    </submittedName>
</protein>
<sequence>MKVELKVKSKRLKELSQVDAMQVYGGKKVVGHPRRSRGKPTVRVTSHHSVRC</sequence>
<keyword evidence="3" id="KW-1185">Reference proteome</keyword>
<accession>A0A849VFW4</accession>
<gene>
    <name evidence="2" type="ORF">HG263_16680</name>
</gene>
<dbReference type="Proteomes" id="UP000586305">
    <property type="component" value="Unassembled WGS sequence"/>
</dbReference>
<feature type="region of interest" description="Disordered" evidence="1">
    <location>
        <begin position="30"/>
        <end position="52"/>
    </location>
</feature>
<comment type="caution">
    <text evidence="2">The sequence shown here is derived from an EMBL/GenBank/DDBJ whole genome shotgun (WGS) entry which is preliminary data.</text>
</comment>
<dbReference type="EMBL" id="JABBPG010000008">
    <property type="protein sequence ID" value="NOU52166.1"/>
    <property type="molecule type" value="Genomic_DNA"/>
</dbReference>
<evidence type="ECO:0000313" key="2">
    <source>
        <dbReference type="EMBL" id="NOU52166.1"/>
    </source>
</evidence>
<dbReference type="RefSeq" id="WP_171627225.1">
    <property type="nucleotide sequence ID" value="NZ_JABBPG010000008.1"/>
</dbReference>
<dbReference type="AlphaFoldDB" id="A0A849VFW4"/>